<name>A0AAN5NCM0_CLOPF</name>
<comment type="caution">
    <text evidence="1">The sequence shown here is derived from an EMBL/GenBank/DDBJ whole genome shotgun (WGS) entry which is preliminary data.</text>
</comment>
<sequence length="282" mass="31897">MSLRKNIKLTVKDYDIFLSSSLKFWQYDILTLTFEIEEFGIEISNGIKTRVITPINSLSAIILIENPNQQDIVEAAQIVENKVTFKLKKEHTKNLGITKLQIKLKDSDGCKVTLPPFDMEIREPIGIENGDVARCGKFLTNELTVGEGLSEEELKQNSELELVDWQDNITPVSANNLNAFKKKIKANESTINSIVNKVNILEDNLNKNKINIFKGQFLASEGQNNFDIPHEVLTNDILLIYFNGLNLQKDINYSISNKTITTPTLTKGDEISWILIKNGILQ</sequence>
<protein>
    <submittedName>
        <fullName evidence="1">Uncharacterized protein</fullName>
    </submittedName>
</protein>
<accession>A0AAN5NCM0</accession>
<evidence type="ECO:0000313" key="2">
    <source>
        <dbReference type="Proteomes" id="UP000855421"/>
    </source>
</evidence>
<reference evidence="1" key="2">
    <citation type="submission" date="2020-07" db="EMBL/GenBank/DDBJ databases">
        <authorList>
            <consortium name="NCBI Pathogen Detection Project"/>
        </authorList>
    </citation>
    <scope>NUCLEOTIDE SEQUENCE</scope>
    <source>
        <strain evidence="1">C25</strain>
    </source>
</reference>
<gene>
    <name evidence="1" type="ORF">I9063_002449</name>
</gene>
<proteinExistence type="predicted"/>
<dbReference type="EMBL" id="DACTBT010000018">
    <property type="protein sequence ID" value="HAT4299064.1"/>
    <property type="molecule type" value="Genomic_DNA"/>
</dbReference>
<reference evidence="1" key="1">
    <citation type="journal article" date="2018" name="Genome Biol.">
        <title>SKESA: strategic k-mer extension for scrupulous assemblies.</title>
        <authorList>
            <person name="Souvorov A."/>
            <person name="Agarwala R."/>
            <person name="Lipman D.J."/>
        </authorList>
    </citation>
    <scope>NUCLEOTIDE SEQUENCE</scope>
    <source>
        <strain evidence="1">C25</strain>
    </source>
</reference>
<dbReference type="Proteomes" id="UP000855421">
    <property type="component" value="Unassembled WGS sequence"/>
</dbReference>
<dbReference type="RefSeq" id="WP_164790634.1">
    <property type="nucleotide sequence ID" value="NZ_CP148601.1"/>
</dbReference>
<dbReference type="AlphaFoldDB" id="A0AAN5NCM0"/>
<evidence type="ECO:0000313" key="1">
    <source>
        <dbReference type="EMBL" id="HAT4299064.1"/>
    </source>
</evidence>
<organism evidence="1 2">
    <name type="scientific">Clostridium perfringens</name>
    <dbReference type="NCBI Taxonomy" id="1502"/>
    <lineage>
        <taxon>Bacteria</taxon>
        <taxon>Bacillati</taxon>
        <taxon>Bacillota</taxon>
        <taxon>Clostridia</taxon>
        <taxon>Eubacteriales</taxon>
        <taxon>Clostridiaceae</taxon>
        <taxon>Clostridium</taxon>
    </lineage>
</organism>